<reference evidence="1 2" key="1">
    <citation type="submission" date="2014-04" db="EMBL/GenBank/DDBJ databases">
        <authorList>
            <consortium name="DOE Joint Genome Institute"/>
            <person name="Kuo A."/>
            <person name="Kohler A."/>
            <person name="Nagy L.G."/>
            <person name="Floudas D."/>
            <person name="Copeland A."/>
            <person name="Barry K.W."/>
            <person name="Cichocki N."/>
            <person name="Veneault-Fourrey C."/>
            <person name="LaButti K."/>
            <person name="Lindquist E.A."/>
            <person name="Lipzen A."/>
            <person name="Lundell T."/>
            <person name="Morin E."/>
            <person name="Murat C."/>
            <person name="Sun H."/>
            <person name="Tunlid A."/>
            <person name="Henrissat B."/>
            <person name="Grigoriev I.V."/>
            <person name="Hibbett D.S."/>
            <person name="Martin F."/>
            <person name="Nordberg H.P."/>
            <person name="Cantor M.N."/>
            <person name="Hua S.X."/>
        </authorList>
    </citation>
    <scope>NUCLEOTIDE SEQUENCE [LARGE SCALE GENOMIC DNA]</scope>
    <source>
        <strain evidence="1 2">LaAM-08-1</strain>
    </source>
</reference>
<organism evidence="1 2">
    <name type="scientific">Laccaria amethystina LaAM-08-1</name>
    <dbReference type="NCBI Taxonomy" id="1095629"/>
    <lineage>
        <taxon>Eukaryota</taxon>
        <taxon>Fungi</taxon>
        <taxon>Dikarya</taxon>
        <taxon>Basidiomycota</taxon>
        <taxon>Agaricomycotina</taxon>
        <taxon>Agaricomycetes</taxon>
        <taxon>Agaricomycetidae</taxon>
        <taxon>Agaricales</taxon>
        <taxon>Agaricineae</taxon>
        <taxon>Hydnangiaceae</taxon>
        <taxon>Laccaria</taxon>
    </lineage>
</organism>
<gene>
    <name evidence="1" type="ORF">K443DRAFT_650164</name>
</gene>
<reference evidence="2" key="2">
    <citation type="submission" date="2015-01" db="EMBL/GenBank/DDBJ databases">
        <title>Evolutionary Origins and Diversification of the Mycorrhizal Mutualists.</title>
        <authorList>
            <consortium name="DOE Joint Genome Institute"/>
            <consortium name="Mycorrhizal Genomics Consortium"/>
            <person name="Kohler A."/>
            <person name="Kuo A."/>
            <person name="Nagy L.G."/>
            <person name="Floudas D."/>
            <person name="Copeland A."/>
            <person name="Barry K.W."/>
            <person name="Cichocki N."/>
            <person name="Veneault-Fourrey C."/>
            <person name="LaButti K."/>
            <person name="Lindquist E.A."/>
            <person name="Lipzen A."/>
            <person name="Lundell T."/>
            <person name="Morin E."/>
            <person name="Murat C."/>
            <person name="Riley R."/>
            <person name="Ohm R."/>
            <person name="Sun H."/>
            <person name="Tunlid A."/>
            <person name="Henrissat B."/>
            <person name="Grigoriev I.V."/>
            <person name="Hibbett D.S."/>
            <person name="Martin F."/>
        </authorList>
    </citation>
    <scope>NUCLEOTIDE SEQUENCE [LARGE SCALE GENOMIC DNA]</scope>
    <source>
        <strain evidence="2">LaAM-08-1</strain>
    </source>
</reference>
<proteinExistence type="predicted"/>
<keyword evidence="2" id="KW-1185">Reference proteome</keyword>
<evidence type="ECO:0000313" key="1">
    <source>
        <dbReference type="EMBL" id="KIK04003.1"/>
    </source>
</evidence>
<dbReference type="HOGENOM" id="CLU_2133913_0_0_1"/>
<sequence length="113" mass="12710">MYPTLDAANDPFIQQVRHYPLTRGANSSTSSTRQIFALRTNVSSELAVESEARMYMRCVRQCQVERRGRFRRMRSSLSMRVIMSCTSPTVVRLPLISATSLLSSLSARTATSC</sequence>
<name>A0A0C9Y7M0_9AGAR</name>
<accession>A0A0C9Y7M0</accession>
<dbReference type="Proteomes" id="UP000054477">
    <property type="component" value="Unassembled WGS sequence"/>
</dbReference>
<evidence type="ECO:0000313" key="2">
    <source>
        <dbReference type="Proteomes" id="UP000054477"/>
    </source>
</evidence>
<protein>
    <submittedName>
        <fullName evidence="1">Uncharacterized protein</fullName>
    </submittedName>
</protein>
<dbReference type="AlphaFoldDB" id="A0A0C9Y7M0"/>
<dbReference type="EMBL" id="KN838574">
    <property type="protein sequence ID" value="KIK04003.1"/>
    <property type="molecule type" value="Genomic_DNA"/>
</dbReference>